<keyword evidence="2" id="KW-0418">Kinase</keyword>
<evidence type="ECO:0000313" key="2">
    <source>
        <dbReference type="EMBL" id="MBD0825104.1"/>
    </source>
</evidence>
<keyword evidence="3" id="KW-1185">Reference proteome</keyword>
<name>A0A8J6U743_9FLAO</name>
<dbReference type="Pfam" id="PF03881">
    <property type="entry name" value="Fructosamin_kin"/>
    <property type="match status" value="1"/>
</dbReference>
<gene>
    <name evidence="2" type="ORF">ICJ85_13870</name>
</gene>
<dbReference type="AlphaFoldDB" id="A0A8J6U743"/>
<reference evidence="2 3" key="1">
    <citation type="journal article" date="2018" name="J. Microbiol.">
        <title>Aestuariibaculum marinum sp. nov., a marine bacterium isolated from seawater in South Korea.</title>
        <authorList>
            <person name="Choi J."/>
            <person name="Lee D."/>
            <person name="Jang J.H."/>
            <person name="Cha S."/>
            <person name="Seo T."/>
        </authorList>
    </citation>
    <scope>NUCLEOTIDE SEQUENCE [LARGE SCALE GENOMIC DNA]</scope>
    <source>
        <strain evidence="2 3">IP7</strain>
    </source>
</reference>
<dbReference type="Proteomes" id="UP000621516">
    <property type="component" value="Unassembled WGS sequence"/>
</dbReference>
<comment type="similarity">
    <text evidence="1">Belongs to the fructosamine kinase family.</text>
</comment>
<comment type="caution">
    <text evidence="2">The sequence shown here is derived from an EMBL/GenBank/DDBJ whole genome shotgun (WGS) entry which is preliminary data.</text>
</comment>
<proteinExistence type="inferred from homology"/>
<keyword evidence="2" id="KW-0808">Transferase</keyword>
<evidence type="ECO:0000256" key="1">
    <source>
        <dbReference type="ARBA" id="ARBA00009460"/>
    </source>
</evidence>
<dbReference type="SUPFAM" id="SSF56112">
    <property type="entry name" value="Protein kinase-like (PK-like)"/>
    <property type="match status" value="1"/>
</dbReference>
<organism evidence="2 3">
    <name type="scientific">Aestuariibaculum marinum</name>
    <dbReference type="NCBI Taxonomy" id="2683592"/>
    <lineage>
        <taxon>Bacteria</taxon>
        <taxon>Pseudomonadati</taxon>
        <taxon>Bacteroidota</taxon>
        <taxon>Flavobacteriia</taxon>
        <taxon>Flavobacteriales</taxon>
        <taxon>Flavobacteriaceae</taxon>
    </lineage>
</organism>
<dbReference type="PANTHER" id="PTHR12149">
    <property type="entry name" value="FRUCTOSAMINE 3 KINASE-RELATED PROTEIN"/>
    <property type="match status" value="1"/>
</dbReference>
<evidence type="ECO:0000313" key="3">
    <source>
        <dbReference type="Proteomes" id="UP000621516"/>
    </source>
</evidence>
<dbReference type="EMBL" id="JACVXD010000010">
    <property type="protein sequence ID" value="MBD0825104.1"/>
    <property type="molecule type" value="Genomic_DNA"/>
</dbReference>
<dbReference type="Gene3D" id="3.30.200.20">
    <property type="entry name" value="Phosphorylase Kinase, domain 1"/>
    <property type="match status" value="1"/>
</dbReference>
<sequence length="163" mass="18356">MKDHLIDGLFYFYGMTEEFIFHISTVINEYIESIHAVSGGDISSAYKIITSNQSYFLKTNTASNALHMFQNEAEALETIAKTNTIATPNIIDCSTFENTSYLLLEFIESKSPSVEDFKTLGKQLAALHQNTNSYFGLQQDNFIGSLSQSNTPTDSWNTFYVNE</sequence>
<dbReference type="PANTHER" id="PTHR12149:SF8">
    <property type="entry name" value="PROTEIN-RIBULOSAMINE 3-KINASE"/>
    <property type="match status" value="1"/>
</dbReference>
<dbReference type="GO" id="GO:0016301">
    <property type="term" value="F:kinase activity"/>
    <property type="evidence" value="ECO:0007669"/>
    <property type="project" value="UniProtKB-KW"/>
</dbReference>
<protein>
    <submittedName>
        <fullName evidence="2">Fructosamine kinase family protein</fullName>
    </submittedName>
</protein>
<dbReference type="InterPro" id="IPR011009">
    <property type="entry name" value="Kinase-like_dom_sf"/>
</dbReference>
<accession>A0A8J6U743</accession>
<dbReference type="InterPro" id="IPR016477">
    <property type="entry name" value="Fructo-/Ketosamine-3-kinase"/>
</dbReference>
<dbReference type="Gene3D" id="3.90.1200.10">
    <property type="match status" value="1"/>
</dbReference>